<feature type="transmembrane region" description="Helical" evidence="1">
    <location>
        <begin position="183"/>
        <end position="206"/>
    </location>
</feature>
<evidence type="ECO:0000256" key="1">
    <source>
        <dbReference type="SAM" id="Phobius"/>
    </source>
</evidence>
<reference evidence="4" key="1">
    <citation type="journal article" date="2019" name="Int. J. Syst. Evol. Microbiol.">
        <title>The Global Catalogue of Microorganisms (GCM) 10K type strain sequencing project: providing services to taxonomists for standard genome sequencing and annotation.</title>
        <authorList>
            <consortium name="The Broad Institute Genomics Platform"/>
            <consortium name="The Broad Institute Genome Sequencing Center for Infectious Disease"/>
            <person name="Wu L."/>
            <person name="Ma J."/>
        </authorList>
    </citation>
    <scope>NUCLEOTIDE SEQUENCE [LARGE SCALE GENOMIC DNA]</scope>
    <source>
        <strain evidence="4">JCM 17925</strain>
    </source>
</reference>
<dbReference type="Gene3D" id="3.40.630.10">
    <property type="entry name" value="Zn peptidases"/>
    <property type="match status" value="1"/>
</dbReference>
<sequence length="392" mass="43479">MFPLDTFLRELTRLPHRGAATPCETEAAQLLENYLTDLHANIRMEPFRTPKTYVTVVYWLVGGLVTGLWLVPYLKMTSLVLIWSFVVLAWLYFNWRYSPVILFPWQHTARNVIGRWPARPTEAPVSKLVLMAHYDTAPVSLLYASGLVGNVNKALMLTLFLMITAGVSATLEAAGWGLPYVLYVRYGCLGYFVLQAVLSTAGYWLYGYTNGASDNATGVAAALAVADRLRQANLPNLDLEVILTSAKEAGMIGAYHYVQQHRPEWPAGQTAVINFDSLGTGKLTLIEQTGTLEAIRYSNPLTALATRLAQLPDFRTRMQTGEWHTADFDSVWLVRAGVPVITLCALAEKGRMPRIHCREDTLAAIDTNALHTAIDFAEALACQWASVRQLTA</sequence>
<keyword evidence="1" id="KW-0472">Membrane</keyword>
<keyword evidence="4" id="KW-1185">Reference proteome</keyword>
<dbReference type="SUPFAM" id="SSF53187">
    <property type="entry name" value="Zn-dependent exopeptidases"/>
    <property type="match status" value="1"/>
</dbReference>
<dbReference type="RefSeq" id="WP_345268921.1">
    <property type="nucleotide sequence ID" value="NZ_BAABHB010000006.1"/>
</dbReference>
<gene>
    <name evidence="3" type="ORF">GCM10023187_32810</name>
</gene>
<evidence type="ECO:0000259" key="2">
    <source>
        <dbReference type="Pfam" id="PF04389"/>
    </source>
</evidence>
<dbReference type="InterPro" id="IPR007484">
    <property type="entry name" value="Peptidase_M28"/>
</dbReference>
<feature type="transmembrane region" description="Helical" evidence="1">
    <location>
        <begin position="76"/>
        <end position="93"/>
    </location>
</feature>
<evidence type="ECO:0000313" key="4">
    <source>
        <dbReference type="Proteomes" id="UP001500936"/>
    </source>
</evidence>
<dbReference type="InterPro" id="IPR045175">
    <property type="entry name" value="M28_fam"/>
</dbReference>
<proteinExistence type="predicted"/>
<name>A0ABP8KLM1_9BACT</name>
<keyword evidence="1" id="KW-0812">Transmembrane</keyword>
<comment type="caution">
    <text evidence="3">The sequence shown here is derived from an EMBL/GenBank/DDBJ whole genome shotgun (WGS) entry which is preliminary data.</text>
</comment>
<feature type="domain" description="Peptidase M28" evidence="2">
    <location>
        <begin position="207"/>
        <end position="377"/>
    </location>
</feature>
<dbReference type="Pfam" id="PF04389">
    <property type="entry name" value="Peptidase_M28"/>
    <property type="match status" value="1"/>
</dbReference>
<dbReference type="PANTHER" id="PTHR12147:SF26">
    <property type="entry name" value="PEPTIDASE M28 DOMAIN-CONTAINING PROTEIN"/>
    <property type="match status" value="1"/>
</dbReference>
<dbReference type="EMBL" id="BAABHB010000006">
    <property type="protein sequence ID" value="GAA4409461.1"/>
    <property type="molecule type" value="Genomic_DNA"/>
</dbReference>
<feature type="transmembrane region" description="Helical" evidence="1">
    <location>
        <begin position="52"/>
        <end position="70"/>
    </location>
</feature>
<accession>A0ABP8KLM1</accession>
<dbReference type="PANTHER" id="PTHR12147">
    <property type="entry name" value="METALLOPEPTIDASE M28 FAMILY MEMBER"/>
    <property type="match status" value="1"/>
</dbReference>
<evidence type="ECO:0000313" key="3">
    <source>
        <dbReference type="EMBL" id="GAA4409461.1"/>
    </source>
</evidence>
<keyword evidence="1" id="KW-1133">Transmembrane helix</keyword>
<protein>
    <submittedName>
        <fullName evidence="3">M28 family peptidase</fullName>
    </submittedName>
</protein>
<organism evidence="3 4">
    <name type="scientific">Nibrella viscosa</name>
    <dbReference type="NCBI Taxonomy" id="1084524"/>
    <lineage>
        <taxon>Bacteria</taxon>
        <taxon>Pseudomonadati</taxon>
        <taxon>Bacteroidota</taxon>
        <taxon>Cytophagia</taxon>
        <taxon>Cytophagales</taxon>
        <taxon>Spirosomataceae</taxon>
        <taxon>Nibrella</taxon>
    </lineage>
</organism>
<feature type="transmembrane region" description="Helical" evidence="1">
    <location>
        <begin position="154"/>
        <end position="171"/>
    </location>
</feature>
<dbReference type="Proteomes" id="UP001500936">
    <property type="component" value="Unassembled WGS sequence"/>
</dbReference>